<evidence type="ECO:0000313" key="9">
    <source>
        <dbReference type="EMBL" id="RCS29897.1"/>
    </source>
</evidence>
<dbReference type="PANTHER" id="PTHR45138:SF9">
    <property type="entry name" value="DIGUANYLATE CYCLASE DGCM-RELATED"/>
    <property type="match status" value="1"/>
</dbReference>
<keyword evidence="7" id="KW-0732">Signal</keyword>
<dbReference type="SMART" id="SM00267">
    <property type="entry name" value="GGDEF"/>
    <property type="match status" value="1"/>
</dbReference>
<dbReference type="EC" id="2.7.7.65" evidence="2"/>
<reference evidence="9 10" key="1">
    <citation type="submission" date="2018-05" db="EMBL/GenBank/DDBJ databases">
        <title>Draft genome sequence of Rhodanobacter denitrificans Yn1 isolated from gold copper mine.</title>
        <authorList>
            <person name="Yang N."/>
            <person name="Mazhar H.S."/>
            <person name="Rensing C."/>
        </authorList>
    </citation>
    <scope>NUCLEOTIDE SEQUENCE [LARGE SCALE GENOMIC DNA]</scope>
    <source>
        <strain evidence="9 10">Yn1</strain>
    </source>
</reference>
<dbReference type="RefSeq" id="WP_114342018.1">
    <property type="nucleotide sequence ID" value="NZ_QFWQ01000005.1"/>
</dbReference>
<comment type="catalytic activity">
    <reaction evidence="3">
        <text>2 GTP = 3',3'-c-di-GMP + 2 diphosphate</text>
        <dbReference type="Rhea" id="RHEA:24898"/>
        <dbReference type="ChEBI" id="CHEBI:33019"/>
        <dbReference type="ChEBI" id="CHEBI:37565"/>
        <dbReference type="ChEBI" id="CHEBI:58805"/>
        <dbReference type="EC" id="2.7.7.65"/>
    </reaction>
</comment>
<dbReference type="Gene3D" id="1.25.40.10">
    <property type="entry name" value="Tetratricopeptide repeat domain"/>
    <property type="match status" value="2"/>
</dbReference>
<dbReference type="InterPro" id="IPR050469">
    <property type="entry name" value="Diguanylate_Cyclase"/>
</dbReference>
<feature type="region of interest" description="Disordered" evidence="5">
    <location>
        <begin position="572"/>
        <end position="594"/>
    </location>
</feature>
<dbReference type="InterPro" id="IPR029787">
    <property type="entry name" value="Nucleotide_cyclase"/>
</dbReference>
<dbReference type="OrthoDB" id="9803824at2"/>
<dbReference type="PANTHER" id="PTHR45138">
    <property type="entry name" value="REGULATORY COMPONENTS OF SENSORY TRANSDUCTION SYSTEM"/>
    <property type="match status" value="1"/>
</dbReference>
<keyword evidence="6" id="KW-1133">Transmembrane helix</keyword>
<evidence type="ECO:0000256" key="6">
    <source>
        <dbReference type="SAM" id="Phobius"/>
    </source>
</evidence>
<dbReference type="SUPFAM" id="SSF48452">
    <property type="entry name" value="TPR-like"/>
    <property type="match status" value="1"/>
</dbReference>
<dbReference type="SUPFAM" id="SSF55073">
    <property type="entry name" value="Nucleotide cyclase"/>
    <property type="match status" value="1"/>
</dbReference>
<keyword evidence="4" id="KW-0175">Coiled coil</keyword>
<evidence type="ECO:0000313" key="10">
    <source>
        <dbReference type="Proteomes" id="UP000252387"/>
    </source>
</evidence>
<feature type="transmembrane region" description="Helical" evidence="6">
    <location>
        <begin position="384"/>
        <end position="403"/>
    </location>
</feature>
<feature type="domain" description="GGDEF" evidence="8">
    <location>
        <begin position="444"/>
        <end position="577"/>
    </location>
</feature>
<dbReference type="Gene3D" id="3.30.70.270">
    <property type="match status" value="1"/>
</dbReference>
<dbReference type="InterPro" id="IPR043128">
    <property type="entry name" value="Rev_trsase/Diguanyl_cyclase"/>
</dbReference>
<dbReference type="PROSITE" id="PS50887">
    <property type="entry name" value="GGDEF"/>
    <property type="match status" value="1"/>
</dbReference>
<accession>A0A368KDI6</accession>
<comment type="caution">
    <text evidence="9">The sequence shown here is derived from an EMBL/GenBank/DDBJ whole genome shotgun (WGS) entry which is preliminary data.</text>
</comment>
<organism evidence="9 10">
    <name type="scientific">Rhodanobacter denitrificans</name>
    <dbReference type="NCBI Taxonomy" id="666685"/>
    <lineage>
        <taxon>Bacteria</taxon>
        <taxon>Pseudomonadati</taxon>
        <taxon>Pseudomonadota</taxon>
        <taxon>Gammaproteobacteria</taxon>
        <taxon>Lysobacterales</taxon>
        <taxon>Rhodanobacteraceae</taxon>
        <taxon>Rhodanobacter</taxon>
    </lineage>
</organism>
<dbReference type="AlphaFoldDB" id="A0A368KDI6"/>
<evidence type="ECO:0000256" key="2">
    <source>
        <dbReference type="ARBA" id="ARBA00012528"/>
    </source>
</evidence>
<evidence type="ECO:0000256" key="7">
    <source>
        <dbReference type="SAM" id="SignalP"/>
    </source>
</evidence>
<gene>
    <name evidence="9" type="ORF">DEO45_07395</name>
</gene>
<evidence type="ECO:0000256" key="3">
    <source>
        <dbReference type="ARBA" id="ARBA00034247"/>
    </source>
</evidence>
<dbReference type="FunFam" id="3.30.70.270:FF:000001">
    <property type="entry name" value="Diguanylate cyclase domain protein"/>
    <property type="match status" value="1"/>
</dbReference>
<evidence type="ECO:0000256" key="5">
    <source>
        <dbReference type="SAM" id="MobiDB-lite"/>
    </source>
</evidence>
<keyword evidence="10" id="KW-1185">Reference proteome</keyword>
<evidence type="ECO:0000256" key="1">
    <source>
        <dbReference type="ARBA" id="ARBA00001946"/>
    </source>
</evidence>
<evidence type="ECO:0000259" key="8">
    <source>
        <dbReference type="PROSITE" id="PS50887"/>
    </source>
</evidence>
<dbReference type="NCBIfam" id="TIGR00254">
    <property type="entry name" value="GGDEF"/>
    <property type="match status" value="1"/>
</dbReference>
<dbReference type="InterPro" id="IPR000160">
    <property type="entry name" value="GGDEF_dom"/>
</dbReference>
<keyword evidence="6" id="KW-0472">Membrane</keyword>
<dbReference type="InterPro" id="IPR011990">
    <property type="entry name" value="TPR-like_helical_dom_sf"/>
</dbReference>
<feature type="chain" id="PRO_5016612204" description="diguanylate cyclase" evidence="7">
    <location>
        <begin position="21"/>
        <end position="594"/>
    </location>
</feature>
<sequence>MQIAGLVLLGMLFAAGTALAAVPVASGDVSVSLKHADSIKLSDQGEFQRILDRLDHDRAALTQEQTGYLHYLQAWQAAYRGDYHASDAMVGELLEKSHDTTVLFRTKVLKVNTLAERSRYEEAFQLESQLLARLPEITDADARGQALVIAAYLYEEAGQYDLAFDYADQVFKESPGPYSCKAEHARLAALYKSGRLEGIDEQFRKGIEICTEAKDPLYSNGIRFYMASLALQRGHAEDAIRLLEGNYASVTHSNYQMLISEFDALLAEAYMSTGQLAQAKRFALQVVDQSTRNEYAESLSIAYRVLYLIEKQQGHLDKALVYHEQYMLANKGYLNAVNARALAYQTVQQQLAAKKLQIDTLSKQNEILRLQQNLDRKATENSRLYIILLVTVLAFIGFWAYRIKRSQLRFMRLARRDGLTGIFNRQHFVNEAELQLQYCRKSGREACLVLIDLDHFKAVNDNYGHAVGDRVLKRAVAACHAHLRSTDIFGRLGGEEFGIVLPECTLEQVLSRAERIRRAIVEVVRGDAVDDICVSASFGVASTARSGHDLRQLLIHADDALYQAKREGRNRVSVSDGRAKPRLGTVGAATGSVQ</sequence>
<feature type="coiled-coil region" evidence="4">
    <location>
        <begin position="344"/>
        <end position="371"/>
    </location>
</feature>
<dbReference type="Pfam" id="PF00990">
    <property type="entry name" value="GGDEF"/>
    <property type="match status" value="1"/>
</dbReference>
<comment type="cofactor">
    <cofactor evidence="1">
        <name>Mg(2+)</name>
        <dbReference type="ChEBI" id="CHEBI:18420"/>
    </cofactor>
</comment>
<evidence type="ECO:0000256" key="4">
    <source>
        <dbReference type="SAM" id="Coils"/>
    </source>
</evidence>
<dbReference type="GO" id="GO:0052621">
    <property type="term" value="F:diguanylate cyclase activity"/>
    <property type="evidence" value="ECO:0007669"/>
    <property type="project" value="UniProtKB-EC"/>
</dbReference>
<dbReference type="CDD" id="cd01949">
    <property type="entry name" value="GGDEF"/>
    <property type="match status" value="1"/>
</dbReference>
<feature type="signal peptide" evidence="7">
    <location>
        <begin position="1"/>
        <end position="20"/>
    </location>
</feature>
<dbReference type="Proteomes" id="UP000252387">
    <property type="component" value="Unassembled WGS sequence"/>
</dbReference>
<dbReference type="EMBL" id="QFWQ01000005">
    <property type="protein sequence ID" value="RCS29897.1"/>
    <property type="molecule type" value="Genomic_DNA"/>
</dbReference>
<proteinExistence type="predicted"/>
<protein>
    <recommendedName>
        <fullName evidence="2">diguanylate cyclase</fullName>
        <ecNumber evidence="2">2.7.7.65</ecNumber>
    </recommendedName>
</protein>
<keyword evidence="6" id="KW-0812">Transmembrane</keyword>
<name>A0A368KDI6_9GAMM</name>